<evidence type="ECO:0000313" key="2">
    <source>
        <dbReference type="EMBL" id="MEV4283960.1"/>
    </source>
</evidence>
<organism evidence="2 3">
    <name type="scientific">Nonomuraea bangladeshensis</name>
    <dbReference type="NCBI Taxonomy" id="404385"/>
    <lineage>
        <taxon>Bacteria</taxon>
        <taxon>Bacillati</taxon>
        <taxon>Actinomycetota</taxon>
        <taxon>Actinomycetes</taxon>
        <taxon>Streptosporangiales</taxon>
        <taxon>Streptosporangiaceae</taxon>
        <taxon>Nonomuraea</taxon>
    </lineage>
</organism>
<dbReference type="InterPro" id="IPR011067">
    <property type="entry name" value="Plasmid_toxin/cell-grow_inhib"/>
</dbReference>
<evidence type="ECO:0000313" key="3">
    <source>
        <dbReference type="Proteomes" id="UP001552427"/>
    </source>
</evidence>
<protein>
    <submittedName>
        <fullName evidence="2">Uncharacterized protein</fullName>
    </submittedName>
</protein>
<reference evidence="2 3" key="1">
    <citation type="submission" date="2024-06" db="EMBL/GenBank/DDBJ databases">
        <title>The Natural Products Discovery Center: Release of the First 8490 Sequenced Strains for Exploring Actinobacteria Biosynthetic Diversity.</title>
        <authorList>
            <person name="Kalkreuter E."/>
            <person name="Kautsar S.A."/>
            <person name="Yang D."/>
            <person name="Bader C.D."/>
            <person name="Teijaro C.N."/>
            <person name="Fluegel L."/>
            <person name="Davis C.M."/>
            <person name="Simpson J.R."/>
            <person name="Lauterbach L."/>
            <person name="Steele A.D."/>
            <person name="Gui C."/>
            <person name="Meng S."/>
            <person name="Li G."/>
            <person name="Viehrig K."/>
            <person name="Ye F."/>
            <person name="Su P."/>
            <person name="Kiefer A.F."/>
            <person name="Nichols A."/>
            <person name="Cepeda A.J."/>
            <person name="Yan W."/>
            <person name="Fan B."/>
            <person name="Jiang Y."/>
            <person name="Adhikari A."/>
            <person name="Zheng C.-J."/>
            <person name="Schuster L."/>
            <person name="Cowan T.M."/>
            <person name="Smanski M.J."/>
            <person name="Chevrette M.G."/>
            <person name="De Carvalho L.P.S."/>
            <person name="Shen B."/>
        </authorList>
    </citation>
    <scope>NUCLEOTIDE SEQUENCE [LARGE SCALE GENOMIC DNA]</scope>
    <source>
        <strain evidence="2 3">NPDC049574</strain>
    </source>
</reference>
<dbReference type="EMBL" id="JBFARM010000001">
    <property type="protein sequence ID" value="MEV4283960.1"/>
    <property type="molecule type" value="Genomic_DNA"/>
</dbReference>
<accession>A0ABV3GVJ0</accession>
<evidence type="ECO:0000256" key="1">
    <source>
        <dbReference type="SAM" id="Phobius"/>
    </source>
</evidence>
<sequence length="179" mass="20323">MMGTLPYAMAISGTAPSALTMILGLIVFVGGLALLTQLIRYIAERRAATRPSVHLEPPNASWRSRVHPGQICWASLQFTDRPGWKDRPCLVIRTHEQGVEVLKITSKNKSHRYECIQIPTRSWDKRAQEDSWLDLGESYFIWDQAVRRVAGSCDAATWHQVMRRHRTGYVYIANSTDGK</sequence>
<keyword evidence="1" id="KW-0812">Transmembrane</keyword>
<dbReference type="Proteomes" id="UP001552427">
    <property type="component" value="Unassembled WGS sequence"/>
</dbReference>
<comment type="caution">
    <text evidence="2">The sequence shown here is derived from an EMBL/GenBank/DDBJ whole genome shotgun (WGS) entry which is preliminary data.</text>
</comment>
<keyword evidence="1" id="KW-1133">Transmembrane helix</keyword>
<feature type="transmembrane region" description="Helical" evidence="1">
    <location>
        <begin position="20"/>
        <end position="43"/>
    </location>
</feature>
<keyword evidence="1" id="KW-0472">Membrane</keyword>
<proteinExistence type="predicted"/>
<dbReference type="SUPFAM" id="SSF50118">
    <property type="entry name" value="Cell growth inhibitor/plasmid maintenance toxic component"/>
    <property type="match status" value="1"/>
</dbReference>
<name>A0ABV3GVJ0_9ACTN</name>
<dbReference type="RefSeq" id="WP_364443976.1">
    <property type="nucleotide sequence ID" value="NZ_JBFARM010000001.1"/>
</dbReference>
<gene>
    <name evidence="2" type="ORF">AB0K40_00490</name>
</gene>
<keyword evidence="3" id="KW-1185">Reference proteome</keyword>
<dbReference type="Gene3D" id="2.30.30.110">
    <property type="match status" value="1"/>
</dbReference>